<dbReference type="OrthoDB" id="10032492at2759"/>
<dbReference type="HOGENOM" id="CLU_087070_0_0_1"/>
<name>S9WYH8_SCHCR</name>
<sequence>MVERIHTTPSRPRYWAYLLFLLPLVCFLMWTIGLIVLLGLWSAQDKWHTPGEPDPVYISDMGAYTKGFFIPMCVITGVSYLFTFIAIRLCRQWRFLYPTSAKIETFLGWFAVLTSAACAACLISLAIRDDVHHDSVHWKFTAAFVVLAFVSAASNIFEWLSAYRHYRFSKLLAFSFYAKFIIIVTAIVCAIAFAGLRHYEDRSRSSRFEWVVGFLWALYISLLCLDVLPAIYHERYPKDSGDLEKGVRGNQEPETTYAPPVEPPAAATRETEHADPSQP</sequence>
<evidence type="ECO:0000256" key="2">
    <source>
        <dbReference type="ARBA" id="ARBA00022692"/>
    </source>
</evidence>
<keyword evidence="2 6" id="KW-0812">Transmembrane</keyword>
<keyword evidence="3 6" id="KW-1133">Transmembrane helix</keyword>
<dbReference type="PANTHER" id="PTHR21324">
    <property type="entry name" value="FASTING-INDUCIBLE INTEGRAL MEMBRANE PROTEIN TM6P1-RELATED"/>
    <property type="match status" value="1"/>
</dbReference>
<evidence type="ECO:0000313" key="8">
    <source>
        <dbReference type="EMBL" id="EPY49802.1"/>
    </source>
</evidence>
<feature type="transmembrane region" description="Helical" evidence="6">
    <location>
        <begin position="63"/>
        <end position="85"/>
    </location>
</feature>
<feature type="compositionally biased region" description="Basic and acidic residues" evidence="5">
    <location>
        <begin position="269"/>
        <end position="279"/>
    </location>
</feature>
<dbReference type="STRING" id="653667.S9WYH8"/>
<dbReference type="GO" id="GO:0005886">
    <property type="term" value="C:plasma membrane"/>
    <property type="evidence" value="ECO:0007669"/>
    <property type="project" value="TreeGrafter"/>
</dbReference>
<evidence type="ECO:0000256" key="1">
    <source>
        <dbReference type="ARBA" id="ARBA00004127"/>
    </source>
</evidence>
<evidence type="ECO:0000313" key="9">
    <source>
        <dbReference type="Proteomes" id="UP000015464"/>
    </source>
</evidence>
<dbReference type="Proteomes" id="UP000015464">
    <property type="component" value="Unassembled WGS sequence"/>
</dbReference>
<dbReference type="InterPro" id="IPR050911">
    <property type="entry name" value="DRAM/TMEM150_Autophagy_Mod"/>
</dbReference>
<dbReference type="PANTHER" id="PTHR21324:SF2">
    <property type="entry name" value="EG:22E5.9 PROTEIN"/>
    <property type="match status" value="1"/>
</dbReference>
<evidence type="ECO:0000259" key="7">
    <source>
        <dbReference type="Pfam" id="PF10277"/>
    </source>
</evidence>
<evidence type="ECO:0000256" key="4">
    <source>
        <dbReference type="ARBA" id="ARBA00023136"/>
    </source>
</evidence>
<keyword evidence="4 6" id="KW-0472">Membrane</keyword>
<feature type="transmembrane region" description="Helical" evidence="6">
    <location>
        <begin position="140"/>
        <end position="160"/>
    </location>
</feature>
<feature type="region of interest" description="Disordered" evidence="5">
    <location>
        <begin position="239"/>
        <end position="279"/>
    </location>
</feature>
<dbReference type="GO" id="GO:0012505">
    <property type="term" value="C:endomembrane system"/>
    <property type="evidence" value="ECO:0007669"/>
    <property type="project" value="UniProtKB-SubCell"/>
</dbReference>
<evidence type="ECO:0000256" key="5">
    <source>
        <dbReference type="SAM" id="MobiDB-lite"/>
    </source>
</evidence>
<protein>
    <submittedName>
        <fullName evidence="8">Plasma membrane protein</fullName>
    </submittedName>
</protein>
<dbReference type="Pfam" id="PF10277">
    <property type="entry name" value="Frag1"/>
    <property type="match status" value="1"/>
</dbReference>
<organism evidence="8 9">
    <name type="scientific">Schizosaccharomyces cryophilus (strain OY26 / ATCC MYA-4695 / CBS 11777 / NBRC 106824 / NRRL Y48691)</name>
    <name type="common">Fission yeast</name>
    <dbReference type="NCBI Taxonomy" id="653667"/>
    <lineage>
        <taxon>Eukaryota</taxon>
        <taxon>Fungi</taxon>
        <taxon>Dikarya</taxon>
        <taxon>Ascomycota</taxon>
        <taxon>Taphrinomycotina</taxon>
        <taxon>Schizosaccharomycetes</taxon>
        <taxon>Schizosaccharomycetales</taxon>
        <taxon>Schizosaccharomycetaceae</taxon>
        <taxon>Schizosaccharomyces</taxon>
    </lineage>
</organism>
<evidence type="ECO:0000256" key="6">
    <source>
        <dbReference type="SAM" id="Phobius"/>
    </source>
</evidence>
<feature type="transmembrane region" description="Helical" evidence="6">
    <location>
        <begin position="172"/>
        <end position="196"/>
    </location>
</feature>
<feature type="domain" description="CWH43-like N-terminal" evidence="7">
    <location>
        <begin position="20"/>
        <end position="226"/>
    </location>
</feature>
<dbReference type="OMA" id="IYTFYVW"/>
<keyword evidence="9" id="KW-1185">Reference proteome</keyword>
<dbReference type="eggNOG" id="ENOG502RZQS">
    <property type="taxonomic scope" value="Eukaryota"/>
</dbReference>
<dbReference type="GeneID" id="25037593"/>
<reference evidence="8 9" key="1">
    <citation type="journal article" date="2011" name="Science">
        <title>Comparative functional genomics of the fission yeasts.</title>
        <authorList>
            <person name="Rhind N."/>
            <person name="Chen Z."/>
            <person name="Yassour M."/>
            <person name="Thompson D.A."/>
            <person name="Haas B.J."/>
            <person name="Habib N."/>
            <person name="Wapinski I."/>
            <person name="Roy S."/>
            <person name="Lin M.F."/>
            <person name="Heiman D.I."/>
            <person name="Young S.K."/>
            <person name="Furuya K."/>
            <person name="Guo Y."/>
            <person name="Pidoux A."/>
            <person name="Chen H.M."/>
            <person name="Robbertse B."/>
            <person name="Goldberg J.M."/>
            <person name="Aoki K."/>
            <person name="Bayne E.H."/>
            <person name="Berlin A.M."/>
            <person name="Desjardins C.A."/>
            <person name="Dobbs E."/>
            <person name="Dukaj L."/>
            <person name="Fan L."/>
            <person name="FitzGerald M.G."/>
            <person name="French C."/>
            <person name="Gujja S."/>
            <person name="Hansen K."/>
            <person name="Keifenheim D."/>
            <person name="Levin J.Z."/>
            <person name="Mosher R.A."/>
            <person name="Mueller C.A."/>
            <person name="Pfiffner J."/>
            <person name="Priest M."/>
            <person name="Russ C."/>
            <person name="Smialowska A."/>
            <person name="Swoboda P."/>
            <person name="Sykes S.M."/>
            <person name="Vaughn M."/>
            <person name="Vengrova S."/>
            <person name="Yoder R."/>
            <person name="Zeng Q."/>
            <person name="Allshire R."/>
            <person name="Baulcombe D."/>
            <person name="Birren B.W."/>
            <person name="Brown W."/>
            <person name="Ekwall K."/>
            <person name="Kellis M."/>
            <person name="Leatherwood J."/>
            <person name="Levin H."/>
            <person name="Margalit H."/>
            <person name="Martienssen R."/>
            <person name="Nieduszynski C.A."/>
            <person name="Spatafora J.W."/>
            <person name="Friedman N."/>
            <person name="Dalgaard J.Z."/>
            <person name="Baumann P."/>
            <person name="Niki H."/>
            <person name="Regev A."/>
            <person name="Nusbaum C."/>
        </authorList>
    </citation>
    <scope>NUCLEOTIDE SEQUENCE [LARGE SCALE GENOMIC DNA]</scope>
    <source>
        <strain evidence="9">OY26 / ATCC MYA-4695 / CBS 11777 / NBRC 106824 / NRRL Y48691</strain>
    </source>
</reference>
<feature type="transmembrane region" description="Helical" evidence="6">
    <location>
        <begin position="106"/>
        <end position="128"/>
    </location>
</feature>
<accession>S9WYH8</accession>
<comment type="subcellular location">
    <subcellularLocation>
        <location evidence="1">Endomembrane system</location>
        <topology evidence="1">Multi-pass membrane protein</topology>
    </subcellularLocation>
</comment>
<feature type="transmembrane region" description="Helical" evidence="6">
    <location>
        <begin position="208"/>
        <end position="228"/>
    </location>
</feature>
<proteinExistence type="predicted"/>
<dbReference type="InterPro" id="IPR019402">
    <property type="entry name" value="CWH43_N"/>
</dbReference>
<dbReference type="RefSeq" id="XP_013025143.1">
    <property type="nucleotide sequence ID" value="XM_013169689.1"/>
</dbReference>
<evidence type="ECO:0000256" key="3">
    <source>
        <dbReference type="ARBA" id="ARBA00022989"/>
    </source>
</evidence>
<dbReference type="AlphaFoldDB" id="S9WYH8"/>
<gene>
    <name evidence="8" type="ORF">SPOG_03276</name>
</gene>
<dbReference type="EMBL" id="KE546994">
    <property type="protein sequence ID" value="EPY49802.1"/>
    <property type="molecule type" value="Genomic_DNA"/>
</dbReference>
<feature type="transmembrane region" description="Helical" evidence="6">
    <location>
        <begin position="14"/>
        <end position="43"/>
    </location>
</feature>